<keyword evidence="4 11" id="KW-0808">Transferase</keyword>
<comment type="function">
    <text evidence="11">Catalyzes the phosphorylation of the hydroxyl group of 4-methyl-5-beta-hydroxyethylthiazole (THZ).</text>
</comment>
<comment type="pathway">
    <text evidence="3 11">Cofactor biosynthesis; thiamine diphosphate biosynthesis; 4-methyl-5-(2-phosphoethyl)-thiazole from 5-(2-hydroxyethyl)-4-methylthiazole: step 1/1.</text>
</comment>
<evidence type="ECO:0000313" key="13">
    <source>
        <dbReference type="Proteomes" id="UP000187485"/>
    </source>
</evidence>
<dbReference type="EMBL" id="BDJK01000006">
    <property type="protein sequence ID" value="GAV21988.1"/>
    <property type="molecule type" value="Genomic_DNA"/>
</dbReference>
<dbReference type="InterPro" id="IPR029056">
    <property type="entry name" value="Ribokinase-like"/>
</dbReference>
<protein>
    <recommendedName>
        <fullName evidence="11">Hydroxyethylthiazole kinase</fullName>
        <ecNumber evidence="11">2.7.1.50</ecNumber>
    </recommendedName>
    <alternativeName>
        <fullName evidence="11">4-methyl-5-beta-hydroxyethylthiazole kinase</fullName>
        <shortName evidence="11">TH kinase</shortName>
        <shortName evidence="11">Thz kinase</shortName>
    </alternativeName>
</protein>
<feature type="binding site" evidence="11">
    <location>
        <position position="192"/>
    </location>
    <ligand>
        <name>substrate</name>
    </ligand>
</feature>
<reference evidence="13" key="1">
    <citation type="submission" date="2016-12" db="EMBL/GenBank/DDBJ databases">
        <title>Draft Genome Sequences od Carboxydothermus pertinax and islandicus, Hydrogenogenic Carboxydotrophic Bacteria.</title>
        <authorList>
            <person name="Fukuyama Y."/>
            <person name="Ohmae K."/>
            <person name="Yoneda Y."/>
            <person name="Yoshida T."/>
            <person name="Sako Y."/>
        </authorList>
    </citation>
    <scope>NUCLEOTIDE SEQUENCE [LARGE SCALE GENOMIC DNA]</scope>
    <source>
        <strain evidence="13">Ug1</strain>
    </source>
</reference>
<evidence type="ECO:0000256" key="2">
    <source>
        <dbReference type="ARBA" id="ARBA00001946"/>
    </source>
</evidence>
<organism evidence="12 13">
    <name type="scientific">Carboxydothermus pertinax</name>
    <dbReference type="NCBI Taxonomy" id="870242"/>
    <lineage>
        <taxon>Bacteria</taxon>
        <taxon>Bacillati</taxon>
        <taxon>Bacillota</taxon>
        <taxon>Clostridia</taxon>
        <taxon>Thermoanaerobacterales</taxon>
        <taxon>Thermoanaerobacteraceae</taxon>
        <taxon>Carboxydothermus</taxon>
    </lineage>
</organism>
<accession>A0A1L8CST8</accession>
<dbReference type="CDD" id="cd01170">
    <property type="entry name" value="THZ_kinase"/>
    <property type="match status" value="1"/>
</dbReference>
<feature type="binding site" evidence="11">
    <location>
        <position position="165"/>
    </location>
    <ligand>
        <name>ATP</name>
        <dbReference type="ChEBI" id="CHEBI:30616"/>
    </ligand>
</feature>
<evidence type="ECO:0000313" key="12">
    <source>
        <dbReference type="EMBL" id="GAV21988.1"/>
    </source>
</evidence>
<dbReference type="GO" id="GO:0009229">
    <property type="term" value="P:thiamine diphosphate biosynthetic process"/>
    <property type="evidence" value="ECO:0007669"/>
    <property type="project" value="UniProtKB-UniRule"/>
</dbReference>
<dbReference type="NCBIfam" id="NF006830">
    <property type="entry name" value="PRK09355.1"/>
    <property type="match status" value="1"/>
</dbReference>
<evidence type="ECO:0000256" key="7">
    <source>
        <dbReference type="ARBA" id="ARBA00022777"/>
    </source>
</evidence>
<feature type="binding site" evidence="11">
    <location>
        <position position="44"/>
    </location>
    <ligand>
        <name>substrate</name>
    </ligand>
</feature>
<dbReference type="EC" id="2.7.1.50" evidence="11"/>
<evidence type="ECO:0000256" key="11">
    <source>
        <dbReference type="HAMAP-Rule" id="MF_00228"/>
    </source>
</evidence>
<comment type="similarity">
    <text evidence="11">Belongs to the Thz kinase family.</text>
</comment>
<dbReference type="AlphaFoldDB" id="A0A1L8CST8"/>
<keyword evidence="5 11" id="KW-0479">Metal-binding</keyword>
<feature type="binding site" evidence="11">
    <location>
        <position position="120"/>
    </location>
    <ligand>
        <name>ATP</name>
        <dbReference type="ChEBI" id="CHEBI:30616"/>
    </ligand>
</feature>
<evidence type="ECO:0000256" key="8">
    <source>
        <dbReference type="ARBA" id="ARBA00022840"/>
    </source>
</evidence>
<comment type="catalytic activity">
    <reaction evidence="1 11">
        <text>5-(2-hydroxyethyl)-4-methylthiazole + ATP = 4-methyl-5-(2-phosphooxyethyl)-thiazole + ADP + H(+)</text>
        <dbReference type="Rhea" id="RHEA:24212"/>
        <dbReference type="ChEBI" id="CHEBI:15378"/>
        <dbReference type="ChEBI" id="CHEBI:17957"/>
        <dbReference type="ChEBI" id="CHEBI:30616"/>
        <dbReference type="ChEBI" id="CHEBI:58296"/>
        <dbReference type="ChEBI" id="CHEBI:456216"/>
        <dbReference type="EC" id="2.7.1.50"/>
    </reaction>
</comment>
<keyword evidence="8 11" id="KW-0067">ATP-binding</keyword>
<keyword evidence="9 11" id="KW-0460">Magnesium</keyword>
<keyword evidence="13" id="KW-1185">Reference proteome</keyword>
<dbReference type="UniPathway" id="UPA00060">
    <property type="reaction ID" value="UER00139"/>
</dbReference>
<dbReference type="GO" id="GO:0009228">
    <property type="term" value="P:thiamine biosynthetic process"/>
    <property type="evidence" value="ECO:0007669"/>
    <property type="project" value="UniProtKB-KW"/>
</dbReference>
<evidence type="ECO:0000256" key="4">
    <source>
        <dbReference type="ARBA" id="ARBA00022679"/>
    </source>
</evidence>
<dbReference type="NCBIfam" id="TIGR00694">
    <property type="entry name" value="thiM"/>
    <property type="match status" value="1"/>
</dbReference>
<dbReference type="GO" id="GO:0000287">
    <property type="term" value="F:magnesium ion binding"/>
    <property type="evidence" value="ECO:0007669"/>
    <property type="project" value="UniProtKB-UniRule"/>
</dbReference>
<gene>
    <name evidence="11" type="primary">thiM</name>
    <name evidence="12" type="ORF">cpu_04980</name>
</gene>
<proteinExistence type="inferred from homology"/>
<evidence type="ECO:0000256" key="3">
    <source>
        <dbReference type="ARBA" id="ARBA00004868"/>
    </source>
</evidence>
<dbReference type="Pfam" id="PF02110">
    <property type="entry name" value="HK"/>
    <property type="match status" value="1"/>
</dbReference>
<dbReference type="OrthoDB" id="9778146at2"/>
<dbReference type="GO" id="GO:0005524">
    <property type="term" value="F:ATP binding"/>
    <property type="evidence" value="ECO:0007669"/>
    <property type="project" value="UniProtKB-UniRule"/>
</dbReference>
<keyword evidence="7 11" id="KW-0418">Kinase</keyword>
<dbReference type="PIRSF" id="PIRSF000513">
    <property type="entry name" value="Thz_kinase"/>
    <property type="match status" value="1"/>
</dbReference>
<dbReference type="PRINTS" id="PR01099">
    <property type="entry name" value="HYETHTZKNASE"/>
</dbReference>
<evidence type="ECO:0000256" key="6">
    <source>
        <dbReference type="ARBA" id="ARBA00022741"/>
    </source>
</evidence>
<dbReference type="HAMAP" id="MF_00228">
    <property type="entry name" value="Thz_kinase"/>
    <property type="match status" value="1"/>
</dbReference>
<comment type="caution">
    <text evidence="12">The sequence shown here is derived from an EMBL/GenBank/DDBJ whole genome shotgun (WGS) entry which is preliminary data.</text>
</comment>
<sequence length="267" mass="28624">MLETLWEIREKALGLSPLVVNLTNNVVTNFTANVLLAAGASPIMSEGIEEADDLVKIANAVVINIGTLHSRQVEYFKKAVYLANKYQKPLLLDPVGLGATNYRNDTVFELLATGNFTLIRGNYGEISFLAGNSSQVKGVDSQTSDFAAENLTEVAKRYKTVLVATGPVDYVIAEGELYLNSTGDIMLQKVTGTGCALTSLIGAFVGVTDEPALAALAALAFYGAASEKARKISAGPGSFLVNFVDSLYNLTKEEFLKLTTEKVQVLR</sequence>
<dbReference type="RefSeq" id="WP_077177128.1">
    <property type="nucleotide sequence ID" value="NZ_BDJK01000006.1"/>
</dbReference>
<keyword evidence="10 11" id="KW-0784">Thiamine biosynthesis</keyword>
<dbReference type="Gene3D" id="3.40.1190.20">
    <property type="match status" value="1"/>
</dbReference>
<dbReference type="Proteomes" id="UP000187485">
    <property type="component" value="Unassembled WGS sequence"/>
</dbReference>
<dbReference type="InterPro" id="IPR000417">
    <property type="entry name" value="Hyethyz_kinase"/>
</dbReference>
<evidence type="ECO:0000256" key="10">
    <source>
        <dbReference type="ARBA" id="ARBA00022977"/>
    </source>
</evidence>
<evidence type="ECO:0000256" key="5">
    <source>
        <dbReference type="ARBA" id="ARBA00022723"/>
    </source>
</evidence>
<dbReference type="SUPFAM" id="SSF53613">
    <property type="entry name" value="Ribokinase-like"/>
    <property type="match status" value="1"/>
</dbReference>
<dbReference type="STRING" id="870242.cpu_04980"/>
<evidence type="ECO:0000256" key="1">
    <source>
        <dbReference type="ARBA" id="ARBA00001771"/>
    </source>
</evidence>
<evidence type="ECO:0000256" key="9">
    <source>
        <dbReference type="ARBA" id="ARBA00022842"/>
    </source>
</evidence>
<name>A0A1L8CST8_9THEO</name>
<dbReference type="GO" id="GO:0004417">
    <property type="term" value="F:hydroxyethylthiazole kinase activity"/>
    <property type="evidence" value="ECO:0007669"/>
    <property type="project" value="UniProtKB-UniRule"/>
</dbReference>
<keyword evidence="6 11" id="KW-0547">Nucleotide-binding</keyword>
<comment type="cofactor">
    <cofactor evidence="2 11">
        <name>Mg(2+)</name>
        <dbReference type="ChEBI" id="CHEBI:18420"/>
    </cofactor>
</comment>